<dbReference type="PANTHER" id="PTHR45790:SF3">
    <property type="entry name" value="S-ADENOSYL-L-METHIONINE-DEPENDENT UROPORPHYRINOGEN III METHYLTRANSFERASE, CHLOROPLASTIC"/>
    <property type="match status" value="1"/>
</dbReference>
<dbReference type="InterPro" id="IPR006366">
    <property type="entry name" value="CobA/CysG_C"/>
</dbReference>
<keyword evidence="5" id="KW-0949">S-adenosyl-L-methionine</keyword>
<dbReference type="InterPro" id="IPR000878">
    <property type="entry name" value="4pyrrol_Mease"/>
</dbReference>
<dbReference type="PANTHER" id="PTHR45790">
    <property type="entry name" value="SIROHEME SYNTHASE-RELATED"/>
    <property type="match status" value="1"/>
</dbReference>
<proteinExistence type="inferred from homology"/>
<evidence type="ECO:0000256" key="2">
    <source>
        <dbReference type="ARBA" id="ARBA00012162"/>
    </source>
</evidence>
<dbReference type="Gene3D" id="3.30.950.10">
    <property type="entry name" value="Methyltransferase, Cobalt-precorrin-4 Transmethylase, Domain 2"/>
    <property type="match status" value="1"/>
</dbReference>
<evidence type="ECO:0000313" key="10">
    <source>
        <dbReference type="Proteomes" id="UP001165297"/>
    </source>
</evidence>
<evidence type="ECO:0000256" key="6">
    <source>
        <dbReference type="ARBA" id="ARBA00023244"/>
    </source>
</evidence>
<comment type="pathway">
    <text evidence="7">Porphyrin-containing compound metabolism; siroheme biosynthesis; precorrin-2 from uroporphyrinogen III: step 1/1.</text>
</comment>
<keyword evidence="4 9" id="KW-0808">Transferase</keyword>
<keyword evidence="6" id="KW-0627">Porphyrin biosynthesis</keyword>
<dbReference type="InterPro" id="IPR035996">
    <property type="entry name" value="4pyrrol_Methylase_sf"/>
</dbReference>
<keyword evidence="3 9" id="KW-0489">Methyltransferase</keyword>
<name>A0ABS8AHB3_9BACT</name>
<sequence>MSSKQENLPGVVPELYVVGAGPGDPELLTLKAHRVLQTAAVILYDNLANQELLALAPAGCECLYVGKKPYGDYTPQETIHELILEKARSRGRVIRLKGGDPFIFGRGFEEILFARAHGIATHYIPGISSMQALGFEDIPLTHRIVSEGVWMVTGTKKDGSLSVDLRLAMQSNSTVVIYMGLKKAAEIAAAYCEMGKGDTPAAVVQHLTLPQRKLAVGPVRTLPALVASQQITYPALIVIGAVVALGHEIPTGALSQRLGYQSLSIGGQWELQG</sequence>
<protein>
    <recommendedName>
        <fullName evidence="2">uroporphyrinogen-III C-methyltransferase</fullName>
        <ecNumber evidence="2">2.1.1.107</ecNumber>
    </recommendedName>
</protein>
<keyword evidence="10" id="KW-1185">Reference proteome</keyword>
<dbReference type="InterPro" id="IPR003043">
    <property type="entry name" value="Uropor_MeTrfase_CS"/>
</dbReference>
<evidence type="ECO:0000256" key="4">
    <source>
        <dbReference type="ARBA" id="ARBA00022679"/>
    </source>
</evidence>
<dbReference type="InterPro" id="IPR050161">
    <property type="entry name" value="Siro_Cobalamin_biosynth"/>
</dbReference>
<dbReference type="CDD" id="cd11642">
    <property type="entry name" value="SUMT"/>
    <property type="match status" value="1"/>
</dbReference>
<dbReference type="GO" id="GO:0032259">
    <property type="term" value="P:methylation"/>
    <property type="evidence" value="ECO:0007669"/>
    <property type="project" value="UniProtKB-KW"/>
</dbReference>
<dbReference type="Proteomes" id="UP001165297">
    <property type="component" value="Unassembled WGS sequence"/>
</dbReference>
<dbReference type="InterPro" id="IPR014777">
    <property type="entry name" value="4pyrrole_Mease_sub1"/>
</dbReference>
<dbReference type="NCBIfam" id="NF004790">
    <property type="entry name" value="PRK06136.1"/>
    <property type="match status" value="1"/>
</dbReference>
<reference evidence="9" key="1">
    <citation type="submission" date="2021-10" db="EMBL/GenBank/DDBJ databases">
        <authorList>
            <person name="Dean J.D."/>
            <person name="Kim M.K."/>
            <person name="Newey C.N."/>
            <person name="Stoker T.S."/>
            <person name="Thompson D.W."/>
            <person name="Grose J.H."/>
        </authorList>
    </citation>
    <scope>NUCLEOTIDE SEQUENCE</scope>
    <source>
        <strain evidence="9">BT635</strain>
    </source>
</reference>
<accession>A0ABS8AHB3</accession>
<dbReference type="EMBL" id="JAJADQ010000010">
    <property type="protein sequence ID" value="MCB2379484.1"/>
    <property type="molecule type" value="Genomic_DNA"/>
</dbReference>
<evidence type="ECO:0000256" key="7">
    <source>
        <dbReference type="ARBA" id="ARBA00025705"/>
    </source>
</evidence>
<dbReference type="InterPro" id="IPR014776">
    <property type="entry name" value="4pyrrole_Mease_sub2"/>
</dbReference>
<dbReference type="NCBIfam" id="TIGR01469">
    <property type="entry name" value="cobA_cysG_Cterm"/>
    <property type="match status" value="1"/>
</dbReference>
<dbReference type="GO" id="GO:0004851">
    <property type="term" value="F:uroporphyrin-III C-methyltransferase activity"/>
    <property type="evidence" value="ECO:0007669"/>
    <property type="project" value="UniProtKB-EC"/>
</dbReference>
<evidence type="ECO:0000256" key="3">
    <source>
        <dbReference type="ARBA" id="ARBA00022603"/>
    </source>
</evidence>
<dbReference type="PROSITE" id="PS00839">
    <property type="entry name" value="SUMT_1"/>
    <property type="match status" value="1"/>
</dbReference>
<comment type="similarity">
    <text evidence="1">Belongs to the precorrin methyltransferase family.</text>
</comment>
<dbReference type="EC" id="2.1.1.107" evidence="2"/>
<gene>
    <name evidence="9" type="primary">cobA</name>
    <name evidence="9" type="ORF">LGH70_17940</name>
</gene>
<evidence type="ECO:0000313" key="9">
    <source>
        <dbReference type="EMBL" id="MCB2379484.1"/>
    </source>
</evidence>
<organism evidence="9 10">
    <name type="scientific">Hymenobacter nitidus</name>
    <dbReference type="NCBI Taxonomy" id="2880929"/>
    <lineage>
        <taxon>Bacteria</taxon>
        <taxon>Pseudomonadati</taxon>
        <taxon>Bacteroidota</taxon>
        <taxon>Cytophagia</taxon>
        <taxon>Cytophagales</taxon>
        <taxon>Hymenobacteraceae</taxon>
        <taxon>Hymenobacter</taxon>
    </lineage>
</organism>
<dbReference type="Pfam" id="PF00590">
    <property type="entry name" value="TP_methylase"/>
    <property type="match status" value="1"/>
</dbReference>
<dbReference type="SUPFAM" id="SSF53790">
    <property type="entry name" value="Tetrapyrrole methylase"/>
    <property type="match status" value="1"/>
</dbReference>
<evidence type="ECO:0000256" key="5">
    <source>
        <dbReference type="ARBA" id="ARBA00022691"/>
    </source>
</evidence>
<feature type="domain" description="Tetrapyrrole methylase" evidence="8">
    <location>
        <begin position="15"/>
        <end position="222"/>
    </location>
</feature>
<dbReference type="Gene3D" id="3.40.1010.10">
    <property type="entry name" value="Cobalt-precorrin-4 Transmethylase, Domain 1"/>
    <property type="match status" value="1"/>
</dbReference>
<comment type="caution">
    <text evidence="9">The sequence shown here is derived from an EMBL/GenBank/DDBJ whole genome shotgun (WGS) entry which is preliminary data.</text>
</comment>
<evidence type="ECO:0000259" key="8">
    <source>
        <dbReference type="Pfam" id="PF00590"/>
    </source>
</evidence>
<evidence type="ECO:0000256" key="1">
    <source>
        <dbReference type="ARBA" id="ARBA00005879"/>
    </source>
</evidence>
<dbReference type="RefSeq" id="WP_226188446.1">
    <property type="nucleotide sequence ID" value="NZ_JAJADQ010000010.1"/>
</dbReference>